<evidence type="ECO:0000313" key="2">
    <source>
        <dbReference type="EMBL" id="HIZ91686.1"/>
    </source>
</evidence>
<feature type="chain" id="PRO_5038615409" evidence="1">
    <location>
        <begin position="30"/>
        <end position="91"/>
    </location>
</feature>
<comment type="caution">
    <text evidence="2">The sequence shown here is derived from an EMBL/GenBank/DDBJ whole genome shotgun (WGS) entry which is preliminary data.</text>
</comment>
<reference evidence="2" key="2">
    <citation type="submission" date="2021-04" db="EMBL/GenBank/DDBJ databases">
        <authorList>
            <person name="Gilroy R."/>
        </authorList>
    </citation>
    <scope>NUCLEOTIDE SEQUENCE</scope>
    <source>
        <strain evidence="2">CHK118-2852</strain>
    </source>
</reference>
<reference evidence="2" key="1">
    <citation type="journal article" date="2021" name="PeerJ">
        <title>Extensive microbial diversity within the chicken gut microbiome revealed by metagenomics and culture.</title>
        <authorList>
            <person name="Gilroy R."/>
            <person name="Ravi A."/>
            <person name="Getino M."/>
            <person name="Pursley I."/>
            <person name="Horton D.L."/>
            <person name="Alikhan N.F."/>
            <person name="Baker D."/>
            <person name="Gharbi K."/>
            <person name="Hall N."/>
            <person name="Watson M."/>
            <person name="Adriaenssens E.M."/>
            <person name="Foster-Nyarko E."/>
            <person name="Jarju S."/>
            <person name="Secka A."/>
            <person name="Antonio M."/>
            <person name="Oren A."/>
            <person name="Chaudhuri R.R."/>
            <person name="La Ragione R."/>
            <person name="Hildebrand F."/>
            <person name="Pallen M.J."/>
        </authorList>
    </citation>
    <scope>NUCLEOTIDE SEQUENCE</scope>
    <source>
        <strain evidence="2">CHK118-2852</strain>
    </source>
</reference>
<dbReference type="Proteomes" id="UP000824108">
    <property type="component" value="Unassembled WGS sequence"/>
</dbReference>
<dbReference type="EMBL" id="DXAV01000052">
    <property type="protein sequence ID" value="HIZ91686.1"/>
    <property type="molecule type" value="Genomic_DNA"/>
</dbReference>
<organism evidence="2 3">
    <name type="scientific">Candidatus Bacteroides merdavium</name>
    <dbReference type="NCBI Taxonomy" id="2838472"/>
    <lineage>
        <taxon>Bacteria</taxon>
        <taxon>Pseudomonadati</taxon>
        <taxon>Bacteroidota</taxon>
        <taxon>Bacteroidia</taxon>
        <taxon>Bacteroidales</taxon>
        <taxon>Bacteroidaceae</taxon>
        <taxon>Bacteroides</taxon>
    </lineage>
</organism>
<gene>
    <name evidence="2" type="ORF">H9807_06170</name>
</gene>
<sequence>MNSKVLISKLQFAIFLLCVGSLFSNQSWAMESNVSQQADRVIWDNLKNPPAGYGEVAFYWWQLVKWFAEEAGKIELQVEGKMREYLWCGKA</sequence>
<keyword evidence="1" id="KW-0732">Signal</keyword>
<protein>
    <submittedName>
        <fullName evidence="2">Uncharacterized protein</fullName>
    </submittedName>
</protein>
<accession>A0A9D2KDY7</accession>
<name>A0A9D2KDY7_9BACE</name>
<evidence type="ECO:0000256" key="1">
    <source>
        <dbReference type="SAM" id="SignalP"/>
    </source>
</evidence>
<feature type="signal peptide" evidence="1">
    <location>
        <begin position="1"/>
        <end position="29"/>
    </location>
</feature>
<proteinExistence type="predicted"/>
<dbReference type="AlphaFoldDB" id="A0A9D2KDY7"/>
<evidence type="ECO:0000313" key="3">
    <source>
        <dbReference type="Proteomes" id="UP000824108"/>
    </source>
</evidence>